<accession>A0A8H4LSX5</accession>
<dbReference type="Proteomes" id="UP000557566">
    <property type="component" value="Unassembled WGS sequence"/>
</dbReference>
<evidence type="ECO:0000313" key="2">
    <source>
        <dbReference type="EMBL" id="KAF4504522.1"/>
    </source>
</evidence>
<evidence type="ECO:0000259" key="1">
    <source>
        <dbReference type="Pfam" id="PF01636"/>
    </source>
</evidence>
<name>A0A8H4LSX5_9HYPO</name>
<gene>
    <name evidence="2" type="ORF">G6O67_007967</name>
</gene>
<dbReference type="PANTHER" id="PTHR21310">
    <property type="entry name" value="AMINOGLYCOSIDE PHOSPHOTRANSFERASE-RELATED-RELATED"/>
    <property type="match status" value="1"/>
</dbReference>
<keyword evidence="3" id="KW-1185">Reference proteome</keyword>
<protein>
    <recommendedName>
        <fullName evidence="1">Aminoglycoside phosphotransferase domain-containing protein</fullName>
    </recommendedName>
</protein>
<dbReference type="InterPro" id="IPR011009">
    <property type="entry name" value="Kinase-like_dom_sf"/>
</dbReference>
<dbReference type="OrthoDB" id="3250044at2759"/>
<organism evidence="2 3">
    <name type="scientific">Ophiocordyceps sinensis</name>
    <dbReference type="NCBI Taxonomy" id="72228"/>
    <lineage>
        <taxon>Eukaryota</taxon>
        <taxon>Fungi</taxon>
        <taxon>Dikarya</taxon>
        <taxon>Ascomycota</taxon>
        <taxon>Pezizomycotina</taxon>
        <taxon>Sordariomycetes</taxon>
        <taxon>Hypocreomycetidae</taxon>
        <taxon>Hypocreales</taxon>
        <taxon>Ophiocordycipitaceae</taxon>
        <taxon>Ophiocordyceps</taxon>
    </lineage>
</organism>
<proteinExistence type="predicted"/>
<dbReference type="PANTHER" id="PTHR21310:SF58">
    <property type="entry name" value="AMINOGLYCOSIDE PHOSPHOTRANSFERASE DOMAIN-CONTAINING PROTEIN"/>
    <property type="match status" value="1"/>
</dbReference>
<sequence length="566" mass="63726">MAAAHGERVREALSLIDDADLPHPRGPLLCTFVEEALDPRLAATYIEQNCQRGPDLRAQVSLLASDWQYLVECVSIHGSLPPPPAAEAAAKIPKRDGARCCVTGKAATFRDPLLLAHILPLPTGWTKCQPRLHDMLGAFFSPPYRDWWLAQIRDPAPWGESCYHNHWLIRKSAAEAFANGTVRLQRLVPSVIQYMVEHVSIGVLHDPLHVQGRYPLLGDHSRSAIPHVDPRFVGTHARLAPAFRWLAVSRRIDENSQARWLQSASMAMRENDVARPGACSPFRPLQRALVTAWRLLPARMRVAAYQVLRMVGRRLYGPGNTSGVQRLPFGLFLKCQGDPGEVQNEFATLNFIRQHTSIPVPVPVDFAIVPSGSSMFPHATYLLTTRLPGTPLVRCYELLSDEDLRNYIGQMQGFLTQLRRIPKTVSPEFEICNTSGGPIQDHRILDAKPIGPFVDEAAFNQLLRNPNDPSRRNHGVCFTHADLNLRNILVGEVRRADGSIGWDVTGIVDWENAGYYPEYWEYTKALFESFRYAERARRTIHDVFKVFGDYSKEVEVEKRSWGEGDN</sequence>
<evidence type="ECO:0000313" key="3">
    <source>
        <dbReference type="Proteomes" id="UP000557566"/>
    </source>
</evidence>
<dbReference type="Gene3D" id="3.90.1200.10">
    <property type="match status" value="1"/>
</dbReference>
<dbReference type="InterPro" id="IPR051678">
    <property type="entry name" value="AGP_Transferase"/>
</dbReference>
<dbReference type="EMBL" id="JAAVMX010000009">
    <property type="protein sequence ID" value="KAF4504522.1"/>
    <property type="molecule type" value="Genomic_DNA"/>
</dbReference>
<feature type="domain" description="Aminoglycoside phosphotransferase" evidence="1">
    <location>
        <begin position="339"/>
        <end position="531"/>
    </location>
</feature>
<dbReference type="Pfam" id="PF01636">
    <property type="entry name" value="APH"/>
    <property type="match status" value="1"/>
</dbReference>
<comment type="caution">
    <text evidence="2">The sequence shown here is derived from an EMBL/GenBank/DDBJ whole genome shotgun (WGS) entry which is preliminary data.</text>
</comment>
<dbReference type="SUPFAM" id="SSF56112">
    <property type="entry name" value="Protein kinase-like (PK-like)"/>
    <property type="match status" value="1"/>
</dbReference>
<dbReference type="CDD" id="cd05120">
    <property type="entry name" value="APH_ChoK_like"/>
    <property type="match status" value="1"/>
</dbReference>
<reference evidence="2 3" key="1">
    <citation type="journal article" date="2020" name="Genome Biol. Evol.">
        <title>A new high-quality draft genome assembly of the Chinese cordyceps Ophiocordyceps sinensis.</title>
        <authorList>
            <person name="Shu R."/>
            <person name="Zhang J."/>
            <person name="Meng Q."/>
            <person name="Zhang H."/>
            <person name="Zhou G."/>
            <person name="Li M."/>
            <person name="Wu P."/>
            <person name="Zhao Y."/>
            <person name="Chen C."/>
            <person name="Qin Q."/>
        </authorList>
    </citation>
    <scope>NUCLEOTIDE SEQUENCE [LARGE SCALE GENOMIC DNA]</scope>
    <source>
        <strain evidence="2 3">IOZ07</strain>
    </source>
</reference>
<dbReference type="InterPro" id="IPR002575">
    <property type="entry name" value="Aminoglycoside_PTrfase"/>
</dbReference>
<dbReference type="AlphaFoldDB" id="A0A8H4LSX5"/>